<feature type="compositionally biased region" description="Low complexity" evidence="1">
    <location>
        <begin position="66"/>
        <end position="82"/>
    </location>
</feature>
<name>A0ABN9X7R3_9DINO</name>
<evidence type="ECO:0000313" key="2">
    <source>
        <dbReference type="EMBL" id="CAK0895472.1"/>
    </source>
</evidence>
<reference evidence="2" key="1">
    <citation type="submission" date="2023-10" db="EMBL/GenBank/DDBJ databases">
        <authorList>
            <person name="Chen Y."/>
            <person name="Shah S."/>
            <person name="Dougan E. K."/>
            <person name="Thang M."/>
            <person name="Chan C."/>
        </authorList>
    </citation>
    <scope>NUCLEOTIDE SEQUENCE [LARGE SCALE GENOMIC DNA]</scope>
</reference>
<accession>A0ABN9X7R3</accession>
<protein>
    <submittedName>
        <fullName evidence="2">Uncharacterized protein</fullName>
    </submittedName>
</protein>
<feature type="region of interest" description="Disordered" evidence="1">
    <location>
        <begin position="30"/>
        <end position="107"/>
    </location>
</feature>
<keyword evidence="3" id="KW-1185">Reference proteome</keyword>
<comment type="caution">
    <text evidence="2">The sequence shown here is derived from an EMBL/GenBank/DDBJ whole genome shotgun (WGS) entry which is preliminary data.</text>
</comment>
<dbReference type="EMBL" id="CAUYUJ010020047">
    <property type="protein sequence ID" value="CAK0895472.1"/>
    <property type="molecule type" value="Genomic_DNA"/>
</dbReference>
<organism evidence="2 3">
    <name type="scientific">Prorocentrum cordatum</name>
    <dbReference type="NCBI Taxonomy" id="2364126"/>
    <lineage>
        <taxon>Eukaryota</taxon>
        <taxon>Sar</taxon>
        <taxon>Alveolata</taxon>
        <taxon>Dinophyceae</taxon>
        <taxon>Prorocentrales</taxon>
        <taxon>Prorocentraceae</taxon>
        <taxon>Prorocentrum</taxon>
    </lineage>
</organism>
<dbReference type="Proteomes" id="UP001189429">
    <property type="component" value="Unassembled WGS sequence"/>
</dbReference>
<evidence type="ECO:0000313" key="3">
    <source>
        <dbReference type="Proteomes" id="UP001189429"/>
    </source>
</evidence>
<sequence length="107" mass="10913">MGVGGRAPAIPPGGPSLCRRAPCRELSRSAWLAPPGDGLAESPPFAGEDLQWWAGVGPGDGQQKRSAANAADDPPAASPPGAEEVRSRGGRRGSPTTPRPRLLEAPT</sequence>
<evidence type="ECO:0000256" key="1">
    <source>
        <dbReference type="SAM" id="MobiDB-lite"/>
    </source>
</evidence>
<proteinExistence type="predicted"/>
<gene>
    <name evidence="2" type="ORF">PCOR1329_LOCUS74209</name>
</gene>